<evidence type="ECO:0000313" key="2">
    <source>
        <dbReference type="Proteomes" id="UP000828251"/>
    </source>
</evidence>
<protein>
    <submittedName>
        <fullName evidence="1">Uncharacterized protein</fullName>
    </submittedName>
</protein>
<feature type="non-terminal residue" evidence="1">
    <location>
        <position position="85"/>
    </location>
</feature>
<gene>
    <name evidence="1" type="ORF">J1N35_029145</name>
</gene>
<dbReference type="AlphaFoldDB" id="A0A9D3UXF3"/>
<reference evidence="1 2" key="1">
    <citation type="journal article" date="2021" name="Plant Biotechnol. J.">
        <title>Multi-omics assisted identification of the key and species-specific regulatory components of drought-tolerant mechanisms in Gossypium stocksii.</title>
        <authorList>
            <person name="Yu D."/>
            <person name="Ke L."/>
            <person name="Zhang D."/>
            <person name="Wu Y."/>
            <person name="Sun Y."/>
            <person name="Mei J."/>
            <person name="Sun J."/>
            <person name="Sun Y."/>
        </authorList>
    </citation>
    <scope>NUCLEOTIDE SEQUENCE [LARGE SCALE GENOMIC DNA]</scope>
    <source>
        <strain evidence="2">cv. E1</strain>
        <tissue evidence="1">Leaf</tissue>
    </source>
</reference>
<dbReference type="Proteomes" id="UP000828251">
    <property type="component" value="Unassembled WGS sequence"/>
</dbReference>
<sequence length="85" mass="9718">DKSKWYPPKEGGYGNNLFPLRTICCSQVLGNNFVRLIKKGVCDLEKSFLSKWPNLRTNCLQEGGYDAIPIASCYDPTPQHRDWPK</sequence>
<comment type="caution">
    <text evidence="1">The sequence shown here is derived from an EMBL/GenBank/DDBJ whole genome shotgun (WGS) entry which is preliminary data.</text>
</comment>
<name>A0A9D3UXF3_9ROSI</name>
<proteinExistence type="predicted"/>
<organism evidence="1 2">
    <name type="scientific">Gossypium stocksii</name>
    <dbReference type="NCBI Taxonomy" id="47602"/>
    <lineage>
        <taxon>Eukaryota</taxon>
        <taxon>Viridiplantae</taxon>
        <taxon>Streptophyta</taxon>
        <taxon>Embryophyta</taxon>
        <taxon>Tracheophyta</taxon>
        <taxon>Spermatophyta</taxon>
        <taxon>Magnoliopsida</taxon>
        <taxon>eudicotyledons</taxon>
        <taxon>Gunneridae</taxon>
        <taxon>Pentapetalae</taxon>
        <taxon>rosids</taxon>
        <taxon>malvids</taxon>
        <taxon>Malvales</taxon>
        <taxon>Malvaceae</taxon>
        <taxon>Malvoideae</taxon>
        <taxon>Gossypium</taxon>
    </lineage>
</organism>
<feature type="non-terminal residue" evidence="1">
    <location>
        <position position="1"/>
    </location>
</feature>
<dbReference type="EMBL" id="JAIQCV010000009">
    <property type="protein sequence ID" value="KAH1064158.1"/>
    <property type="molecule type" value="Genomic_DNA"/>
</dbReference>
<keyword evidence="2" id="KW-1185">Reference proteome</keyword>
<accession>A0A9D3UXF3</accession>
<evidence type="ECO:0000313" key="1">
    <source>
        <dbReference type="EMBL" id="KAH1064158.1"/>
    </source>
</evidence>